<gene>
    <name evidence="1" type="ORF">MSIBF_A370003</name>
</gene>
<name>A0A098EBE3_9ZZZZ</name>
<organism evidence="1">
    <name type="scientific">groundwater metagenome</name>
    <dbReference type="NCBI Taxonomy" id="717931"/>
    <lineage>
        <taxon>unclassified sequences</taxon>
        <taxon>metagenomes</taxon>
        <taxon>ecological metagenomes</taxon>
    </lineage>
</organism>
<dbReference type="InterPro" id="IPR013783">
    <property type="entry name" value="Ig-like_fold"/>
</dbReference>
<protein>
    <recommendedName>
        <fullName evidence="2">CARDB domain-containing protein</fullName>
    </recommendedName>
</protein>
<sequence length="49" mass="5391">MLPIIQTSHIKCVSAGWHTIKAKADLTSVVLELNETNNEKSYAIFCNAS</sequence>
<proteinExistence type="predicted"/>
<reference evidence="1" key="1">
    <citation type="submission" date="2014-09" db="EMBL/GenBank/DDBJ databases">
        <authorList>
            <person name="Probst J Alexander"/>
        </authorList>
    </citation>
    <scope>NUCLEOTIDE SEQUENCE</scope>
</reference>
<accession>A0A098EBE3</accession>
<evidence type="ECO:0000313" key="1">
    <source>
        <dbReference type="EMBL" id="CEG13328.1"/>
    </source>
</evidence>
<dbReference type="AlphaFoldDB" id="A0A098EBE3"/>
<dbReference type="Gene3D" id="2.60.40.10">
    <property type="entry name" value="Immunoglobulins"/>
    <property type="match status" value="1"/>
</dbReference>
<evidence type="ECO:0008006" key="2">
    <source>
        <dbReference type="Google" id="ProtNLM"/>
    </source>
</evidence>
<dbReference type="EMBL" id="CCXY01000301">
    <property type="protein sequence ID" value="CEG13328.1"/>
    <property type="molecule type" value="Genomic_DNA"/>
</dbReference>